<evidence type="ECO:0000256" key="2">
    <source>
        <dbReference type="ARBA" id="ARBA00022692"/>
    </source>
</evidence>
<feature type="domain" description="Major facilitator superfamily (MFS) profile" evidence="7">
    <location>
        <begin position="68"/>
        <end position="537"/>
    </location>
</feature>
<dbReference type="AlphaFoldDB" id="A0A1S9DTF1"/>
<feature type="transmembrane region" description="Helical" evidence="6">
    <location>
        <begin position="258"/>
        <end position="275"/>
    </location>
</feature>
<feature type="transmembrane region" description="Helical" evidence="6">
    <location>
        <begin position="356"/>
        <end position="379"/>
    </location>
</feature>
<dbReference type="Pfam" id="PF07690">
    <property type="entry name" value="MFS_1"/>
    <property type="match status" value="1"/>
</dbReference>
<comment type="subcellular location">
    <subcellularLocation>
        <location evidence="1">Membrane</location>
        <topology evidence="1">Multi-pass membrane protein</topology>
    </subcellularLocation>
</comment>
<feature type="transmembrane region" description="Helical" evidence="6">
    <location>
        <begin position="281"/>
        <end position="305"/>
    </location>
</feature>
<evidence type="ECO:0000313" key="9">
    <source>
        <dbReference type="Proteomes" id="UP000190312"/>
    </source>
</evidence>
<gene>
    <name evidence="8" type="ORF">OAory_01086160</name>
</gene>
<dbReference type="InterPro" id="IPR011701">
    <property type="entry name" value="MFS"/>
</dbReference>
<dbReference type="InterPro" id="IPR020846">
    <property type="entry name" value="MFS_dom"/>
</dbReference>
<feature type="compositionally biased region" description="Basic and acidic residues" evidence="5">
    <location>
        <begin position="35"/>
        <end position="44"/>
    </location>
</feature>
<dbReference type="Gene3D" id="1.20.1720.10">
    <property type="entry name" value="Multidrug resistance protein D"/>
    <property type="match status" value="1"/>
</dbReference>
<dbReference type="Gene3D" id="1.20.1250.20">
    <property type="entry name" value="MFS general substrate transporter like domains"/>
    <property type="match status" value="1"/>
</dbReference>
<comment type="caution">
    <text evidence="8">The sequence shown here is derived from an EMBL/GenBank/DDBJ whole genome shotgun (WGS) entry which is preliminary data.</text>
</comment>
<keyword evidence="3 6" id="KW-1133">Transmembrane helix</keyword>
<protein>
    <submittedName>
        <fullName evidence="8">Major facilitator superfamily MFS_1</fullName>
    </submittedName>
</protein>
<evidence type="ECO:0000256" key="3">
    <source>
        <dbReference type="ARBA" id="ARBA00022989"/>
    </source>
</evidence>
<dbReference type="InterPro" id="IPR036259">
    <property type="entry name" value="MFS_trans_sf"/>
</dbReference>
<dbReference type="PANTHER" id="PTHR23501:SF33">
    <property type="entry name" value="MAJOR FACILITATOR SUPERFAMILY (MFS) PROFILE DOMAIN-CONTAINING PROTEIN"/>
    <property type="match status" value="1"/>
</dbReference>
<keyword evidence="2 6" id="KW-0812">Transmembrane</keyword>
<evidence type="ECO:0000256" key="1">
    <source>
        <dbReference type="ARBA" id="ARBA00004141"/>
    </source>
</evidence>
<name>A0A1S9DTF1_ASPOZ</name>
<proteinExistence type="predicted"/>
<organism evidence="8 9">
    <name type="scientific">Aspergillus oryzae</name>
    <name type="common">Yellow koji mold</name>
    <dbReference type="NCBI Taxonomy" id="5062"/>
    <lineage>
        <taxon>Eukaryota</taxon>
        <taxon>Fungi</taxon>
        <taxon>Dikarya</taxon>
        <taxon>Ascomycota</taxon>
        <taxon>Pezizomycotina</taxon>
        <taxon>Eurotiomycetes</taxon>
        <taxon>Eurotiomycetidae</taxon>
        <taxon>Eurotiales</taxon>
        <taxon>Aspergillaceae</taxon>
        <taxon>Aspergillus</taxon>
        <taxon>Aspergillus subgen. Circumdati</taxon>
    </lineage>
</organism>
<evidence type="ECO:0000256" key="6">
    <source>
        <dbReference type="SAM" id="Phobius"/>
    </source>
</evidence>
<feature type="region of interest" description="Disordered" evidence="5">
    <location>
        <begin position="677"/>
        <end position="703"/>
    </location>
</feature>
<reference evidence="8 9" key="1">
    <citation type="submission" date="2016-10" db="EMBL/GenBank/DDBJ databases">
        <title>Genome sequencing of Aspergillus oryzae BCC7051.</title>
        <authorList>
            <person name="Thammarongtham C."/>
            <person name="Vorapreeda T."/>
            <person name="Nookaew I."/>
            <person name="Srisuk T."/>
            <person name="Land M."/>
            <person name="Jeennor S."/>
            <person name="Laoteng K."/>
        </authorList>
    </citation>
    <scope>NUCLEOTIDE SEQUENCE [LARGE SCALE GENOMIC DNA]</scope>
    <source>
        <strain evidence="8 9">BCC7051</strain>
    </source>
</reference>
<feature type="transmembrane region" description="Helical" evidence="6">
    <location>
        <begin position="391"/>
        <end position="409"/>
    </location>
</feature>
<dbReference type="CDD" id="cd17502">
    <property type="entry name" value="MFS_Azr1_MDR_like"/>
    <property type="match status" value="1"/>
</dbReference>
<dbReference type="PANTHER" id="PTHR23501">
    <property type="entry name" value="MAJOR FACILITATOR SUPERFAMILY"/>
    <property type="match status" value="1"/>
</dbReference>
<feature type="transmembrane region" description="Helical" evidence="6">
    <location>
        <begin position="219"/>
        <end position="238"/>
    </location>
</feature>
<feature type="transmembrane region" description="Helical" evidence="6">
    <location>
        <begin position="191"/>
        <end position="213"/>
    </location>
</feature>
<feature type="transmembrane region" description="Helical" evidence="6">
    <location>
        <begin position="421"/>
        <end position="445"/>
    </location>
</feature>
<dbReference type="Proteomes" id="UP000190312">
    <property type="component" value="Unassembled WGS sequence"/>
</dbReference>
<accession>A0A1S9DTF1</accession>
<dbReference type="VEuPathDB" id="FungiDB:AO090102000036"/>
<evidence type="ECO:0000256" key="4">
    <source>
        <dbReference type="ARBA" id="ARBA00023136"/>
    </source>
</evidence>
<dbReference type="PROSITE" id="PS50850">
    <property type="entry name" value="MFS"/>
    <property type="match status" value="1"/>
</dbReference>
<dbReference type="GO" id="GO:0000329">
    <property type="term" value="C:fungal-type vacuole membrane"/>
    <property type="evidence" value="ECO:0007669"/>
    <property type="project" value="TreeGrafter"/>
</dbReference>
<evidence type="ECO:0000256" key="5">
    <source>
        <dbReference type="SAM" id="MobiDB-lite"/>
    </source>
</evidence>
<feature type="compositionally biased region" description="Polar residues" evidence="5">
    <location>
        <begin position="11"/>
        <end position="34"/>
    </location>
</feature>
<dbReference type="GO" id="GO:0015174">
    <property type="term" value="F:basic amino acid transmembrane transporter activity"/>
    <property type="evidence" value="ECO:0007669"/>
    <property type="project" value="TreeGrafter"/>
</dbReference>
<feature type="transmembrane region" description="Helical" evidence="6">
    <location>
        <begin position="132"/>
        <end position="151"/>
    </location>
</feature>
<sequence>MVADTDAVAQINPSQEGQDGTVSSYQVIPNNSDRQPNDHGHDEESALLSSPTANDERKVELSTSVGTIVAVLILGEFISNADSTLVMAATAKVSSEFNKLQDASWLSTGYTLGVCAAQPMYGKLSDIYGRKALLLVAYTLFGLGCVVSGIGRDLWTVIIGRAVSGIGGAGIMTLGSVIITDIVPRREVASWRAYINIAMTLGRSVGGPVGGWLTDAVGWRWLFLLQIPFIVVGGLLVIAKLNITYHATSKASIRRVDFLGAGLLGASVVAIIMLLDRGGHAFPWISLPSFLLGGIGIALLILFVWAERVAAEPIFDLRILARPNVASSYMVGFLQITSQLGMLFSVPLYFQVTQRASATVAGGHLVPAVVGNTVGGLLAGTFIRRTGRYKALLVIGGLVAAITHVLMLIRWNGHTNFGESLYIIPGGMGTGIASASAFVAMTALLEPQDMAMATGGYMLIVSFAMTTGITMTNTVLGLGFKHQLEQNLHGKGAEKIIRRATSDTNYIAKLEGNIWEIVVGCFVAGLKNTYGKHQLKRSITVEYTMTPVRTKTSHSLQDSRPKTDYERWLEEKDEHYQIAEDPDYHPPIPGIHGQNPIFHHVPDNSPPETVHSTKPDATHLQTHGFHGEFLHGLNARRPSLLNGAVTDVLREPCVWQLASVFVVIVAILHAGKSLRKRRNSVRAASSPASTQPIAPALDEKELV</sequence>
<feature type="transmembrane region" description="Helical" evidence="6">
    <location>
        <begin position="157"/>
        <end position="179"/>
    </location>
</feature>
<dbReference type="OrthoDB" id="6770063at2759"/>
<feature type="transmembrane region" description="Helical" evidence="6">
    <location>
        <begin position="326"/>
        <end position="350"/>
    </location>
</feature>
<feature type="region of interest" description="Disordered" evidence="5">
    <location>
        <begin position="1"/>
        <end position="55"/>
    </location>
</feature>
<evidence type="ECO:0000313" key="8">
    <source>
        <dbReference type="EMBL" id="OOO12146.1"/>
    </source>
</evidence>
<feature type="compositionally biased region" description="Polar residues" evidence="5">
    <location>
        <begin position="682"/>
        <end position="692"/>
    </location>
</feature>
<evidence type="ECO:0000259" key="7">
    <source>
        <dbReference type="PROSITE" id="PS50850"/>
    </source>
</evidence>
<keyword evidence="4 6" id="KW-0472">Membrane</keyword>
<dbReference type="EMBL" id="MKZY01000003">
    <property type="protein sequence ID" value="OOO12146.1"/>
    <property type="molecule type" value="Genomic_DNA"/>
</dbReference>
<dbReference type="SUPFAM" id="SSF103473">
    <property type="entry name" value="MFS general substrate transporter"/>
    <property type="match status" value="1"/>
</dbReference>
<feature type="transmembrane region" description="Helical" evidence="6">
    <location>
        <begin position="457"/>
        <end position="480"/>
    </location>
</feature>